<name>A0A7R7VSG3_ASPCH</name>
<sequence length="62" mass="6622">MSIQASRDSHLAQIAILAAYSAHGPVGFVEGVVFFWESSEGHEELINAAEVVAEHVDLSIEG</sequence>
<gene>
    <name evidence="1" type="ORF">ACHE_51085S</name>
</gene>
<keyword evidence="2" id="KW-1185">Reference proteome</keyword>
<dbReference type="RefSeq" id="XP_043138409.1">
    <property type="nucleotide sequence ID" value="XM_043280873.1"/>
</dbReference>
<dbReference type="KEGG" id="ache:ACHE_51085S"/>
<evidence type="ECO:0000313" key="1">
    <source>
        <dbReference type="EMBL" id="BCR89887.1"/>
    </source>
</evidence>
<protein>
    <submittedName>
        <fullName evidence="1">Uncharacterized protein</fullName>
    </submittedName>
</protein>
<reference evidence="1" key="2">
    <citation type="submission" date="2021-02" db="EMBL/GenBank/DDBJ databases">
        <title>Aspergillus chevalieri M1 genome sequence.</title>
        <authorList>
            <person name="Kadooka C."/>
            <person name="Mori K."/>
            <person name="Futagami T."/>
        </authorList>
    </citation>
    <scope>NUCLEOTIDE SEQUENCE</scope>
    <source>
        <strain evidence="1">M1</strain>
    </source>
</reference>
<accession>A0A7R7VSG3</accession>
<dbReference type="AlphaFoldDB" id="A0A7R7VSG3"/>
<reference evidence="1" key="1">
    <citation type="submission" date="2021-01" db="EMBL/GenBank/DDBJ databases">
        <authorList>
            <consortium name="Aspergillus chevalieri M1 genome sequencing consortium"/>
            <person name="Kazuki M."/>
            <person name="Futagami T."/>
        </authorList>
    </citation>
    <scope>NUCLEOTIDE SEQUENCE</scope>
    <source>
        <strain evidence="1">M1</strain>
    </source>
</reference>
<dbReference type="EMBL" id="AP024420">
    <property type="protein sequence ID" value="BCR89887.1"/>
    <property type="molecule type" value="Genomic_DNA"/>
</dbReference>
<proteinExistence type="predicted"/>
<dbReference type="GeneID" id="66984245"/>
<dbReference type="Proteomes" id="UP000637239">
    <property type="component" value="Chromosome 5"/>
</dbReference>
<organism evidence="1 2">
    <name type="scientific">Aspergillus chevalieri</name>
    <name type="common">Eurotium chevalieri</name>
    <dbReference type="NCBI Taxonomy" id="182096"/>
    <lineage>
        <taxon>Eukaryota</taxon>
        <taxon>Fungi</taxon>
        <taxon>Dikarya</taxon>
        <taxon>Ascomycota</taxon>
        <taxon>Pezizomycotina</taxon>
        <taxon>Eurotiomycetes</taxon>
        <taxon>Eurotiomycetidae</taxon>
        <taxon>Eurotiales</taxon>
        <taxon>Aspergillaceae</taxon>
        <taxon>Aspergillus</taxon>
        <taxon>Aspergillus subgen. Aspergillus</taxon>
    </lineage>
</organism>
<evidence type="ECO:0000313" key="2">
    <source>
        <dbReference type="Proteomes" id="UP000637239"/>
    </source>
</evidence>